<protein>
    <submittedName>
        <fullName evidence="1">S23 ribosomal protein</fullName>
    </submittedName>
</protein>
<keyword evidence="1" id="KW-0689">Ribosomal protein</keyword>
<dbReference type="InterPro" id="IPR012657">
    <property type="entry name" value="23S_rRNA-intervening_sequence"/>
</dbReference>
<evidence type="ECO:0000313" key="2">
    <source>
        <dbReference type="Proteomes" id="UP000001887"/>
    </source>
</evidence>
<dbReference type="eggNOG" id="ENOG5032YWC">
    <property type="taxonomic scope" value="Bacteria"/>
</dbReference>
<dbReference type="Gene3D" id="1.20.1440.60">
    <property type="entry name" value="23S rRNA-intervening sequence"/>
    <property type="match status" value="1"/>
</dbReference>
<dbReference type="NCBIfam" id="TIGR02436">
    <property type="entry name" value="four helix bundle protein"/>
    <property type="match status" value="1"/>
</dbReference>
<dbReference type="InterPro" id="IPR036583">
    <property type="entry name" value="23S_rRNA_IVS_sf"/>
</dbReference>
<reference evidence="1 2" key="1">
    <citation type="journal article" date="2009" name="Stand. Genomic Sci.">
        <title>Complete genome sequence of Pirellula staleyi type strain (ATCC 27377).</title>
        <authorList>
            <person name="Clum A."/>
            <person name="Tindall B.J."/>
            <person name="Sikorski J."/>
            <person name="Ivanova N."/>
            <person name="Mavrommatis K."/>
            <person name="Lucas S."/>
            <person name="Glavina del Rio T."/>
            <person name="Nolan M."/>
            <person name="Chen F."/>
            <person name="Tice H."/>
            <person name="Pitluck S."/>
            <person name="Cheng J.F."/>
            <person name="Chertkov O."/>
            <person name="Brettin T."/>
            <person name="Han C."/>
            <person name="Detter J.C."/>
            <person name="Kuske C."/>
            <person name="Bruce D."/>
            <person name="Goodwin L."/>
            <person name="Ovchinikova G."/>
            <person name="Pati A."/>
            <person name="Mikhailova N."/>
            <person name="Chen A."/>
            <person name="Palaniappan K."/>
            <person name="Land M."/>
            <person name="Hauser L."/>
            <person name="Chang Y.J."/>
            <person name="Jeffries C.D."/>
            <person name="Chain P."/>
            <person name="Rohde M."/>
            <person name="Goker M."/>
            <person name="Bristow J."/>
            <person name="Eisen J.A."/>
            <person name="Markowitz V."/>
            <person name="Hugenholtz P."/>
            <person name="Kyrpides N.C."/>
            <person name="Klenk H.P."/>
            <person name="Lapidus A."/>
        </authorList>
    </citation>
    <scope>NUCLEOTIDE SEQUENCE [LARGE SCALE GENOMIC DNA]</scope>
    <source>
        <strain evidence="2">ATCC 27377 / DSM 6068 / ICPB 4128</strain>
    </source>
</reference>
<dbReference type="AlphaFoldDB" id="D2R4T7"/>
<organism evidence="1 2">
    <name type="scientific">Pirellula staleyi (strain ATCC 27377 / DSM 6068 / ICPB 4128)</name>
    <name type="common">Pirella staleyi</name>
    <dbReference type="NCBI Taxonomy" id="530564"/>
    <lineage>
        <taxon>Bacteria</taxon>
        <taxon>Pseudomonadati</taxon>
        <taxon>Planctomycetota</taxon>
        <taxon>Planctomycetia</taxon>
        <taxon>Pirellulales</taxon>
        <taxon>Pirellulaceae</taxon>
        <taxon>Pirellula</taxon>
    </lineage>
</organism>
<gene>
    <name evidence="1" type="ordered locus">Psta_2484</name>
</gene>
<dbReference type="PANTHER" id="PTHR38471:SF2">
    <property type="entry name" value="FOUR HELIX BUNDLE PROTEIN"/>
    <property type="match status" value="1"/>
</dbReference>
<dbReference type="KEGG" id="psl:Psta_2484"/>
<sequence length="120" mass="13832">MKSYRELRVWQLSVDLAVEICLLLENFPKHELFGICSQLRRCAVSIPSNIAEGHQRDSTREFLKHLSIACGSLAELETQLLISERLGYLKPEKFSDFTARLQELGRMINGLQNSLRRKLD</sequence>
<evidence type="ECO:0000313" key="1">
    <source>
        <dbReference type="EMBL" id="ADB17153.1"/>
    </source>
</evidence>
<keyword evidence="2" id="KW-1185">Reference proteome</keyword>
<dbReference type="GO" id="GO:0005840">
    <property type="term" value="C:ribosome"/>
    <property type="evidence" value="ECO:0007669"/>
    <property type="project" value="UniProtKB-KW"/>
</dbReference>
<dbReference type="PANTHER" id="PTHR38471">
    <property type="entry name" value="FOUR HELIX BUNDLE PROTEIN"/>
    <property type="match status" value="1"/>
</dbReference>
<dbReference type="STRING" id="530564.Psta_2484"/>
<dbReference type="Proteomes" id="UP000001887">
    <property type="component" value="Chromosome"/>
</dbReference>
<dbReference type="EMBL" id="CP001848">
    <property type="protein sequence ID" value="ADB17153.1"/>
    <property type="molecule type" value="Genomic_DNA"/>
</dbReference>
<dbReference type="CDD" id="cd16377">
    <property type="entry name" value="23S_rRNA_IVP_like"/>
    <property type="match status" value="1"/>
</dbReference>
<dbReference type="OrthoDB" id="276165at2"/>
<dbReference type="HOGENOM" id="CLU_129874_0_6_0"/>
<name>D2R4T7_PIRSD</name>
<keyword evidence="1" id="KW-0687">Ribonucleoprotein</keyword>
<proteinExistence type="predicted"/>
<dbReference type="Pfam" id="PF05635">
    <property type="entry name" value="23S_rRNA_IVP"/>
    <property type="match status" value="1"/>
</dbReference>
<accession>D2R4T7</accession>
<dbReference type="SUPFAM" id="SSF158446">
    <property type="entry name" value="IVS-encoded protein-like"/>
    <property type="match status" value="1"/>
</dbReference>